<keyword evidence="1" id="KW-1133">Transmembrane helix</keyword>
<protein>
    <recommendedName>
        <fullName evidence="4">Exopolysaccharide production repressor exox</fullName>
    </recommendedName>
</protein>
<gene>
    <name evidence="2" type="ORF">ACFQ4G_21640</name>
</gene>
<accession>A0ABW3X648</accession>
<organism evidence="2 3">
    <name type="scientific">Methylobacterium marchantiae</name>
    <dbReference type="NCBI Taxonomy" id="600331"/>
    <lineage>
        <taxon>Bacteria</taxon>
        <taxon>Pseudomonadati</taxon>
        <taxon>Pseudomonadota</taxon>
        <taxon>Alphaproteobacteria</taxon>
        <taxon>Hyphomicrobiales</taxon>
        <taxon>Methylobacteriaceae</taxon>
        <taxon>Methylobacterium</taxon>
    </lineage>
</organism>
<evidence type="ECO:0000256" key="1">
    <source>
        <dbReference type="SAM" id="Phobius"/>
    </source>
</evidence>
<keyword evidence="1" id="KW-0472">Membrane</keyword>
<keyword evidence="1" id="KW-0812">Transmembrane</keyword>
<feature type="transmembrane region" description="Helical" evidence="1">
    <location>
        <begin position="28"/>
        <end position="49"/>
    </location>
</feature>
<dbReference type="Proteomes" id="UP001597176">
    <property type="component" value="Unassembled WGS sequence"/>
</dbReference>
<proteinExistence type="predicted"/>
<sequence>MAFVLLVGISTALVAATAITYRLSLLMSLGAFYCVLAICQIAYLAFVVAQEPEGASERSMAGRVPPRFR</sequence>
<dbReference type="EMBL" id="JBHTND010000060">
    <property type="protein sequence ID" value="MFD1304164.1"/>
    <property type="molecule type" value="Genomic_DNA"/>
</dbReference>
<keyword evidence="3" id="KW-1185">Reference proteome</keyword>
<evidence type="ECO:0000313" key="3">
    <source>
        <dbReference type="Proteomes" id="UP001597176"/>
    </source>
</evidence>
<evidence type="ECO:0008006" key="4">
    <source>
        <dbReference type="Google" id="ProtNLM"/>
    </source>
</evidence>
<reference evidence="3" key="1">
    <citation type="journal article" date="2019" name="Int. J. Syst. Evol. Microbiol.">
        <title>The Global Catalogue of Microorganisms (GCM) 10K type strain sequencing project: providing services to taxonomists for standard genome sequencing and annotation.</title>
        <authorList>
            <consortium name="The Broad Institute Genomics Platform"/>
            <consortium name="The Broad Institute Genome Sequencing Center for Infectious Disease"/>
            <person name="Wu L."/>
            <person name="Ma J."/>
        </authorList>
    </citation>
    <scope>NUCLEOTIDE SEQUENCE [LARGE SCALE GENOMIC DNA]</scope>
    <source>
        <strain evidence="3">CCUG 56108</strain>
    </source>
</reference>
<name>A0ABW3X648_9HYPH</name>
<dbReference type="RefSeq" id="WP_238206043.1">
    <property type="nucleotide sequence ID" value="NZ_JBHTND010000060.1"/>
</dbReference>
<evidence type="ECO:0000313" key="2">
    <source>
        <dbReference type="EMBL" id="MFD1304164.1"/>
    </source>
</evidence>
<comment type="caution">
    <text evidence="2">The sequence shown here is derived from an EMBL/GenBank/DDBJ whole genome shotgun (WGS) entry which is preliminary data.</text>
</comment>